<dbReference type="SUPFAM" id="SSF46955">
    <property type="entry name" value="Putative DNA-binding domain"/>
    <property type="match status" value="1"/>
</dbReference>
<dbReference type="Gene3D" id="1.10.1660.10">
    <property type="match status" value="1"/>
</dbReference>
<dbReference type="InterPro" id="IPR009061">
    <property type="entry name" value="DNA-bd_dom_put_sf"/>
</dbReference>
<name>A0A3B0MA07_9RHOB</name>
<evidence type="ECO:0000256" key="1">
    <source>
        <dbReference type="SAM" id="MobiDB-lite"/>
    </source>
</evidence>
<evidence type="ECO:0000313" key="3">
    <source>
        <dbReference type="EMBL" id="SUZ32503.1"/>
    </source>
</evidence>
<feature type="compositionally biased region" description="Acidic residues" evidence="1">
    <location>
        <begin position="173"/>
        <end position="188"/>
    </location>
</feature>
<organism evidence="3 4">
    <name type="scientific">Roseinatronobacter ekhonensis</name>
    <dbReference type="NCBI Taxonomy" id="254356"/>
    <lineage>
        <taxon>Bacteria</taxon>
        <taxon>Pseudomonadati</taxon>
        <taxon>Pseudomonadota</taxon>
        <taxon>Alphaproteobacteria</taxon>
        <taxon>Rhodobacterales</taxon>
        <taxon>Paracoccaceae</taxon>
        <taxon>Roseinatronobacter</taxon>
    </lineage>
</organism>
<dbReference type="Pfam" id="PF13411">
    <property type="entry name" value="MerR_1"/>
    <property type="match status" value="1"/>
</dbReference>
<feature type="region of interest" description="Disordered" evidence="1">
    <location>
        <begin position="103"/>
        <end position="254"/>
    </location>
</feature>
<accession>A0A3B0MA07</accession>
<proteinExistence type="predicted"/>
<dbReference type="SMART" id="SM00422">
    <property type="entry name" value="HTH_MERR"/>
    <property type="match status" value="1"/>
</dbReference>
<dbReference type="EMBL" id="UIHC01000022">
    <property type="protein sequence ID" value="SUZ32503.1"/>
    <property type="molecule type" value="Genomic_DNA"/>
</dbReference>
<protein>
    <recommendedName>
        <fullName evidence="2">HTH merR-type domain-containing protein</fullName>
    </recommendedName>
</protein>
<feature type="domain" description="HTH merR-type" evidence="2">
    <location>
        <begin position="10"/>
        <end position="78"/>
    </location>
</feature>
<dbReference type="CDD" id="cd04765">
    <property type="entry name" value="HTH_MlrA-like_sg2"/>
    <property type="match status" value="1"/>
</dbReference>
<sequence>MRKAPEAFRTISEAADALDTPAHVLRFWESKFSQVKPVKRAGGRSYYRPADIDLLSGIKLLLHDQGMTIRGVQKLLQDKGARHVAAMAPLGDDVLDGEVTPPVVIAANDPDPQATGADAAESVPEPTPPAPETAATAQDDAASATDTSGPAVAEDRPVPPTEDTPDAEPASEQVEDSEPDATEPEETPDTVNIPDAADATELPAAQPSETDIPDIAAAPVPDINDKAEDVPQDTPEAARIEDDQPVDTGPEPALAPLLEAGTAQAGPIRFAGIAHALRTAPPSNADSYAAAMARLETLVQKMAARDG</sequence>
<dbReference type="Proteomes" id="UP000272908">
    <property type="component" value="Unassembled WGS sequence"/>
</dbReference>
<feature type="compositionally biased region" description="Low complexity" evidence="1">
    <location>
        <begin position="132"/>
        <end position="151"/>
    </location>
</feature>
<gene>
    <name evidence="3" type="ORF">ROE7235_02264</name>
</gene>
<dbReference type="GO" id="GO:0006355">
    <property type="term" value="P:regulation of DNA-templated transcription"/>
    <property type="evidence" value="ECO:0007669"/>
    <property type="project" value="InterPro"/>
</dbReference>
<reference evidence="4" key="1">
    <citation type="submission" date="2018-08" db="EMBL/GenBank/DDBJ databases">
        <authorList>
            <person name="Rodrigo-Torres L."/>
            <person name="Arahal R. D."/>
            <person name="Lucena T."/>
        </authorList>
    </citation>
    <scope>NUCLEOTIDE SEQUENCE [LARGE SCALE GENOMIC DNA]</scope>
    <source>
        <strain evidence="4">CECT 7235</strain>
    </source>
</reference>
<dbReference type="OrthoDB" id="9810140at2"/>
<dbReference type="AlphaFoldDB" id="A0A3B0MA07"/>
<dbReference type="RefSeq" id="WP_121095648.1">
    <property type="nucleotide sequence ID" value="NZ_UIHC01000022.1"/>
</dbReference>
<evidence type="ECO:0000259" key="2">
    <source>
        <dbReference type="PROSITE" id="PS50937"/>
    </source>
</evidence>
<keyword evidence="4" id="KW-1185">Reference proteome</keyword>
<dbReference type="GO" id="GO:0003677">
    <property type="term" value="F:DNA binding"/>
    <property type="evidence" value="ECO:0007669"/>
    <property type="project" value="InterPro"/>
</dbReference>
<dbReference type="PROSITE" id="PS50937">
    <property type="entry name" value="HTH_MERR_2"/>
    <property type="match status" value="1"/>
</dbReference>
<dbReference type="InterPro" id="IPR000551">
    <property type="entry name" value="MerR-type_HTH_dom"/>
</dbReference>
<evidence type="ECO:0000313" key="4">
    <source>
        <dbReference type="Proteomes" id="UP000272908"/>
    </source>
</evidence>